<dbReference type="Proteomes" id="UP001149954">
    <property type="component" value="Unassembled WGS sequence"/>
</dbReference>
<reference evidence="1" key="2">
    <citation type="journal article" date="2023" name="IMA Fungus">
        <title>Comparative genomic study of the Penicillium genus elucidates a diverse pangenome and 15 lateral gene transfer events.</title>
        <authorList>
            <person name="Petersen C."/>
            <person name="Sorensen T."/>
            <person name="Nielsen M.R."/>
            <person name="Sondergaard T.E."/>
            <person name="Sorensen J.L."/>
            <person name="Fitzpatrick D.A."/>
            <person name="Frisvad J.C."/>
            <person name="Nielsen K.L."/>
        </authorList>
    </citation>
    <scope>NUCLEOTIDE SEQUENCE</scope>
    <source>
        <strain evidence="1">IBT 29495</strain>
    </source>
</reference>
<gene>
    <name evidence="1" type="ORF">N7463_008802</name>
</gene>
<organism evidence="1 2">
    <name type="scientific">Penicillium fimorum</name>
    <dbReference type="NCBI Taxonomy" id="1882269"/>
    <lineage>
        <taxon>Eukaryota</taxon>
        <taxon>Fungi</taxon>
        <taxon>Dikarya</taxon>
        <taxon>Ascomycota</taxon>
        <taxon>Pezizomycotina</taxon>
        <taxon>Eurotiomycetes</taxon>
        <taxon>Eurotiomycetidae</taxon>
        <taxon>Eurotiales</taxon>
        <taxon>Aspergillaceae</taxon>
        <taxon>Penicillium</taxon>
    </lineage>
</organism>
<name>A0A9W9XQE0_9EURO</name>
<accession>A0A9W9XQE0</accession>
<protein>
    <submittedName>
        <fullName evidence="1">Fungal-specific transcription factor</fullName>
    </submittedName>
</protein>
<dbReference type="EMBL" id="JAPWDS010000005">
    <property type="protein sequence ID" value="KAJ5496815.1"/>
    <property type="molecule type" value="Genomic_DNA"/>
</dbReference>
<comment type="caution">
    <text evidence="1">The sequence shown here is derived from an EMBL/GenBank/DDBJ whole genome shotgun (WGS) entry which is preliminary data.</text>
</comment>
<evidence type="ECO:0000313" key="1">
    <source>
        <dbReference type="EMBL" id="KAJ5496815.1"/>
    </source>
</evidence>
<keyword evidence="2" id="KW-1185">Reference proteome</keyword>
<dbReference type="AlphaFoldDB" id="A0A9W9XQE0"/>
<reference evidence="1" key="1">
    <citation type="submission" date="2022-12" db="EMBL/GenBank/DDBJ databases">
        <authorList>
            <person name="Petersen C."/>
        </authorList>
    </citation>
    <scope>NUCLEOTIDE SEQUENCE</scope>
    <source>
        <strain evidence="1">IBT 29495</strain>
    </source>
</reference>
<dbReference type="OrthoDB" id="103819at2759"/>
<proteinExistence type="predicted"/>
<evidence type="ECO:0000313" key="2">
    <source>
        <dbReference type="Proteomes" id="UP001149954"/>
    </source>
</evidence>
<sequence>MALLWSQFGEDDVEQRHNSSKCLYILDQEICWTVGTSPSISLSEVHFGPSLVSAESRMTVFQAAKAEMAKIEETIYLAIYAPHVKPRTEGQLCVQLLLGPTKATPISSFSEIKKSPKCDNLELTDGVQ</sequence>